<evidence type="ECO:0000256" key="3">
    <source>
        <dbReference type="ARBA" id="ARBA00022617"/>
    </source>
</evidence>
<dbReference type="InterPro" id="IPR001486">
    <property type="entry name" value="Hemoglobin_trunc"/>
</dbReference>
<keyword evidence="5 6" id="KW-0408">Iron</keyword>
<dbReference type="Gene3D" id="1.10.490.10">
    <property type="entry name" value="Globins"/>
    <property type="match status" value="1"/>
</dbReference>
<comment type="similarity">
    <text evidence="1 6">Belongs to the truncated hemoglobin family. Group I subfamily.</text>
</comment>
<comment type="caution">
    <text evidence="7">The sequence shown here is derived from an EMBL/GenBank/DDBJ whole genome shotgun (WGS) entry which is preliminary data.</text>
</comment>
<dbReference type="RefSeq" id="WP_344941961.1">
    <property type="nucleotide sequence ID" value="NZ_BAAAZG010000002.1"/>
</dbReference>
<protein>
    <recommendedName>
        <fullName evidence="6">Group 1 truncated hemoglobin</fullName>
    </recommendedName>
</protein>
<dbReference type="InterPro" id="IPR016339">
    <property type="entry name" value="Hemoglobin_trunc_I"/>
</dbReference>
<dbReference type="EMBL" id="BAAAZG010000002">
    <property type="protein sequence ID" value="GAA4060927.1"/>
    <property type="molecule type" value="Genomic_DNA"/>
</dbReference>
<evidence type="ECO:0000313" key="7">
    <source>
        <dbReference type="EMBL" id="GAA4060927.1"/>
    </source>
</evidence>
<keyword evidence="8" id="KW-1185">Reference proteome</keyword>
<keyword evidence="4 6" id="KW-0479">Metal-binding</keyword>
<keyword evidence="2 6" id="KW-0813">Transport</keyword>
<dbReference type="CDD" id="cd00454">
    <property type="entry name" value="TrHb1_N"/>
    <property type="match status" value="1"/>
</dbReference>
<reference evidence="8" key="1">
    <citation type="journal article" date="2019" name="Int. J. Syst. Evol. Microbiol.">
        <title>The Global Catalogue of Microorganisms (GCM) 10K type strain sequencing project: providing services to taxonomists for standard genome sequencing and annotation.</title>
        <authorList>
            <consortium name="The Broad Institute Genomics Platform"/>
            <consortium name="The Broad Institute Genome Sequencing Center for Infectious Disease"/>
            <person name="Wu L."/>
            <person name="Ma J."/>
        </authorList>
    </citation>
    <scope>NUCLEOTIDE SEQUENCE [LARGE SCALE GENOMIC DNA]</scope>
    <source>
        <strain evidence="8">JCM 16702</strain>
    </source>
</reference>
<evidence type="ECO:0000256" key="1">
    <source>
        <dbReference type="ARBA" id="ARBA00009660"/>
    </source>
</evidence>
<dbReference type="InterPro" id="IPR012292">
    <property type="entry name" value="Globin/Proto"/>
</dbReference>
<gene>
    <name evidence="7" type="ORF">GCM10022214_12260</name>
</gene>
<evidence type="ECO:0000313" key="8">
    <source>
        <dbReference type="Proteomes" id="UP001500683"/>
    </source>
</evidence>
<sequence>MSIYDSIGGAAAVAAAVDDFYARLLDDPNLAPFFADTDLARLKSHQRSFIAAAIGGSEIYKGRDMATAHAALNISDEDFDAVVGHLVETLRGLGVPDDTIGEIGAKLAPLRADIVTVEKQKAG</sequence>
<evidence type="ECO:0000256" key="5">
    <source>
        <dbReference type="ARBA" id="ARBA00023004"/>
    </source>
</evidence>
<proteinExistence type="inferred from homology"/>
<dbReference type="SUPFAM" id="SSF46458">
    <property type="entry name" value="Globin-like"/>
    <property type="match status" value="1"/>
</dbReference>
<accession>A0ABP7V6Z7</accession>
<dbReference type="Pfam" id="PF01152">
    <property type="entry name" value="Bac_globin"/>
    <property type="match status" value="1"/>
</dbReference>
<dbReference type="PIRSF" id="PIRSF002030">
    <property type="entry name" value="Globin_Protozoa/Cyanobacteria"/>
    <property type="match status" value="1"/>
</dbReference>
<dbReference type="Proteomes" id="UP001500683">
    <property type="component" value="Unassembled WGS sequence"/>
</dbReference>
<evidence type="ECO:0000256" key="6">
    <source>
        <dbReference type="PIRNR" id="PIRNR002030"/>
    </source>
</evidence>
<name>A0ABP7V6Z7_9ACTN</name>
<keyword evidence="6" id="KW-0561">Oxygen transport</keyword>
<comment type="cofactor">
    <cofactor evidence="6">
        <name>heme</name>
        <dbReference type="ChEBI" id="CHEBI:30413"/>
    </cofactor>
</comment>
<dbReference type="InterPro" id="IPR009050">
    <property type="entry name" value="Globin-like_sf"/>
</dbReference>
<evidence type="ECO:0000256" key="4">
    <source>
        <dbReference type="ARBA" id="ARBA00022723"/>
    </source>
</evidence>
<organism evidence="7 8">
    <name type="scientific">Actinomadura miaoliensis</name>
    <dbReference type="NCBI Taxonomy" id="430685"/>
    <lineage>
        <taxon>Bacteria</taxon>
        <taxon>Bacillati</taxon>
        <taxon>Actinomycetota</taxon>
        <taxon>Actinomycetes</taxon>
        <taxon>Streptosporangiales</taxon>
        <taxon>Thermomonosporaceae</taxon>
        <taxon>Actinomadura</taxon>
    </lineage>
</organism>
<keyword evidence="3 6" id="KW-0349">Heme</keyword>
<evidence type="ECO:0000256" key="2">
    <source>
        <dbReference type="ARBA" id="ARBA00022448"/>
    </source>
</evidence>